<keyword evidence="2" id="KW-0560">Oxidoreductase</keyword>
<dbReference type="PROSITE" id="PS00061">
    <property type="entry name" value="ADH_SHORT"/>
    <property type="match status" value="1"/>
</dbReference>
<organism evidence="3 4">
    <name type="scientific">Shewanella electrodiphila</name>
    <dbReference type="NCBI Taxonomy" id="934143"/>
    <lineage>
        <taxon>Bacteria</taxon>
        <taxon>Pseudomonadati</taxon>
        <taxon>Pseudomonadota</taxon>
        <taxon>Gammaproteobacteria</taxon>
        <taxon>Alteromonadales</taxon>
        <taxon>Shewanellaceae</taxon>
        <taxon>Shewanella</taxon>
    </lineage>
</organism>
<dbReference type="EMBL" id="JAKIKU010000012">
    <property type="protein sequence ID" value="MCL1047177.1"/>
    <property type="molecule type" value="Genomic_DNA"/>
</dbReference>
<dbReference type="CDD" id="cd05233">
    <property type="entry name" value="SDR_c"/>
    <property type="match status" value="1"/>
</dbReference>
<dbReference type="Pfam" id="PF13561">
    <property type="entry name" value="adh_short_C2"/>
    <property type="match status" value="1"/>
</dbReference>
<evidence type="ECO:0000313" key="4">
    <source>
        <dbReference type="Proteomes" id="UP001202134"/>
    </source>
</evidence>
<evidence type="ECO:0000256" key="2">
    <source>
        <dbReference type="ARBA" id="ARBA00023002"/>
    </source>
</evidence>
<dbReference type="PANTHER" id="PTHR43639:SF1">
    <property type="entry name" value="SHORT-CHAIN DEHYDROGENASE_REDUCTASE FAMILY PROTEIN"/>
    <property type="match status" value="1"/>
</dbReference>
<proteinExistence type="inferred from homology"/>
<dbReference type="InterPro" id="IPR036291">
    <property type="entry name" value="NAD(P)-bd_dom_sf"/>
</dbReference>
<dbReference type="InterPro" id="IPR020904">
    <property type="entry name" value="Sc_DH/Rdtase_CS"/>
</dbReference>
<comment type="caution">
    <text evidence="3">The sequence shown here is derived from an EMBL/GenBank/DDBJ whole genome shotgun (WGS) entry which is preliminary data.</text>
</comment>
<gene>
    <name evidence="3" type="ORF">L2737_17910</name>
</gene>
<dbReference type="PANTHER" id="PTHR43639">
    <property type="entry name" value="OXIDOREDUCTASE, SHORT-CHAIN DEHYDROGENASE/REDUCTASE FAMILY (AFU_ORTHOLOGUE AFUA_5G02870)"/>
    <property type="match status" value="1"/>
</dbReference>
<dbReference type="SUPFAM" id="SSF51735">
    <property type="entry name" value="NAD(P)-binding Rossmann-fold domains"/>
    <property type="match status" value="1"/>
</dbReference>
<dbReference type="PRINTS" id="PR00080">
    <property type="entry name" value="SDRFAMILY"/>
</dbReference>
<keyword evidence="4" id="KW-1185">Reference proteome</keyword>
<comment type="similarity">
    <text evidence="1">Belongs to the short-chain dehydrogenases/reductases (SDR) family.</text>
</comment>
<dbReference type="InterPro" id="IPR002347">
    <property type="entry name" value="SDR_fam"/>
</dbReference>
<protein>
    <submittedName>
        <fullName evidence="3">SDR family oxidoreductase</fullName>
    </submittedName>
</protein>
<dbReference type="Proteomes" id="UP001202134">
    <property type="component" value="Unassembled WGS sequence"/>
</dbReference>
<dbReference type="Gene3D" id="3.40.50.720">
    <property type="entry name" value="NAD(P)-binding Rossmann-like Domain"/>
    <property type="match status" value="1"/>
</dbReference>
<dbReference type="RefSeq" id="WP_248956649.1">
    <property type="nucleotide sequence ID" value="NZ_JAKIKU010000012.1"/>
</dbReference>
<accession>A0ABT0KTJ4</accession>
<name>A0ABT0KTJ4_9GAMM</name>
<evidence type="ECO:0000313" key="3">
    <source>
        <dbReference type="EMBL" id="MCL1047177.1"/>
    </source>
</evidence>
<sequence length="243" mass="25422">MEKVALVTGSSRGIGAATAKLLARQGYAVCVNYRSQKNAADDVVAAIKAEGGKAIAIQADVSVETEVIQLFLSIEQALGQVTHLVNNVGILYQQSNLVDMSLERFNSVLIANVSSCFLCCREALKVMQQGCAIVNVSSAASRLGAPFEYIDYAASKGAIDSLTKGLSLEVAGKGIRVNAVRPGLIDTSIHADGGEPERAQRLGATTPLQRCGTAEEVANAISWLLSDEASYVTGSFVDIAGGK</sequence>
<evidence type="ECO:0000256" key="1">
    <source>
        <dbReference type="ARBA" id="ARBA00006484"/>
    </source>
</evidence>
<dbReference type="PRINTS" id="PR00081">
    <property type="entry name" value="GDHRDH"/>
</dbReference>
<reference evidence="3 4" key="1">
    <citation type="submission" date="2022-01" db="EMBL/GenBank/DDBJ databases">
        <title>Whole genome-based taxonomy of the Shewanellaceae.</title>
        <authorList>
            <person name="Martin-Rodriguez A.J."/>
        </authorList>
    </citation>
    <scope>NUCLEOTIDE SEQUENCE [LARGE SCALE GENOMIC DNA]</scope>
    <source>
        <strain evidence="3 4">DSM 24955</strain>
    </source>
</reference>